<sequence length="283" mass="30063">MKSFKLSALPALAMLLVGCSAAGVLNGITPSGSFDRDKNIAYGDSDRQTMDVYRASEPKAGSPLIVFVHGGGWTRGNKGMYKFVAEGFTKDGFDVVVPNYRIYPSSIYPEMIVDTGAAVNAAADMFPDRSIVLIGHSAGAYNVLMAAMAPEISKVSVCPQIAGIVSLAAPTGAYPMTDAPYTTIFPGRFKGDDAPMGRTADRLPPVWLINGGEDTTVGPANATLLAERLEEGGLRASSTIYEDMNHIDPVRVLSRHFDGKSPLKSDIVRFIDGLPTGTDHCAL</sequence>
<keyword evidence="5" id="KW-1185">Reference proteome</keyword>
<evidence type="ECO:0000313" key="4">
    <source>
        <dbReference type="EMBL" id="GLQ22855.1"/>
    </source>
</evidence>
<dbReference type="PROSITE" id="PS51257">
    <property type="entry name" value="PROKAR_LIPOPROTEIN"/>
    <property type="match status" value="1"/>
</dbReference>
<keyword evidence="1" id="KW-0378">Hydrolase</keyword>
<keyword evidence="2" id="KW-0732">Signal</keyword>
<proteinExistence type="predicted"/>
<reference evidence="4" key="2">
    <citation type="submission" date="2023-01" db="EMBL/GenBank/DDBJ databases">
        <title>Draft genome sequence of Algimonas ampicilliniresistens strain NBRC 108219.</title>
        <authorList>
            <person name="Sun Q."/>
            <person name="Mori K."/>
        </authorList>
    </citation>
    <scope>NUCLEOTIDE SEQUENCE</scope>
    <source>
        <strain evidence="4">NBRC 108219</strain>
    </source>
</reference>
<evidence type="ECO:0000259" key="3">
    <source>
        <dbReference type="Pfam" id="PF20434"/>
    </source>
</evidence>
<protein>
    <submittedName>
        <fullName evidence="4">Esterase</fullName>
    </submittedName>
</protein>
<dbReference type="PANTHER" id="PTHR48081:SF33">
    <property type="entry name" value="KYNURENINE FORMAMIDASE"/>
    <property type="match status" value="1"/>
</dbReference>
<dbReference type="RefSeq" id="WP_284387660.1">
    <property type="nucleotide sequence ID" value="NZ_BSNK01000001.1"/>
</dbReference>
<evidence type="ECO:0000256" key="2">
    <source>
        <dbReference type="SAM" id="SignalP"/>
    </source>
</evidence>
<organism evidence="4 5">
    <name type="scientific">Algimonas ampicilliniresistens</name>
    <dbReference type="NCBI Taxonomy" id="1298735"/>
    <lineage>
        <taxon>Bacteria</taxon>
        <taxon>Pseudomonadati</taxon>
        <taxon>Pseudomonadota</taxon>
        <taxon>Alphaproteobacteria</taxon>
        <taxon>Maricaulales</taxon>
        <taxon>Robiginitomaculaceae</taxon>
        <taxon>Algimonas</taxon>
    </lineage>
</organism>
<dbReference type="InterPro" id="IPR049492">
    <property type="entry name" value="BD-FAE-like_dom"/>
</dbReference>
<gene>
    <name evidence="4" type="ORF">GCM10007853_07290</name>
</gene>
<comment type="caution">
    <text evidence="4">The sequence shown here is derived from an EMBL/GenBank/DDBJ whole genome shotgun (WGS) entry which is preliminary data.</text>
</comment>
<name>A0ABQ5V6Z8_9PROT</name>
<dbReference type="InterPro" id="IPR050300">
    <property type="entry name" value="GDXG_lipolytic_enzyme"/>
</dbReference>
<accession>A0ABQ5V6Z8</accession>
<reference evidence="4" key="1">
    <citation type="journal article" date="2014" name="Int. J. Syst. Evol. Microbiol.">
        <title>Complete genome of a new Firmicutes species belonging to the dominant human colonic microbiota ('Ruminococcus bicirculans') reveals two chromosomes and a selective capacity to utilize plant glucans.</title>
        <authorList>
            <consortium name="NISC Comparative Sequencing Program"/>
            <person name="Wegmann U."/>
            <person name="Louis P."/>
            <person name="Goesmann A."/>
            <person name="Henrissat B."/>
            <person name="Duncan S.H."/>
            <person name="Flint H.J."/>
        </authorList>
    </citation>
    <scope>NUCLEOTIDE SEQUENCE</scope>
    <source>
        <strain evidence="4">NBRC 108219</strain>
    </source>
</reference>
<dbReference type="InterPro" id="IPR029058">
    <property type="entry name" value="AB_hydrolase_fold"/>
</dbReference>
<dbReference type="Pfam" id="PF20434">
    <property type="entry name" value="BD-FAE"/>
    <property type="match status" value="1"/>
</dbReference>
<dbReference type="Gene3D" id="3.40.50.1820">
    <property type="entry name" value="alpha/beta hydrolase"/>
    <property type="match status" value="1"/>
</dbReference>
<dbReference type="EMBL" id="BSNK01000001">
    <property type="protein sequence ID" value="GLQ22855.1"/>
    <property type="molecule type" value="Genomic_DNA"/>
</dbReference>
<dbReference type="PANTHER" id="PTHR48081">
    <property type="entry name" value="AB HYDROLASE SUPERFAMILY PROTEIN C4A8.06C"/>
    <property type="match status" value="1"/>
</dbReference>
<feature type="domain" description="BD-FAE-like" evidence="3">
    <location>
        <begin position="50"/>
        <end position="151"/>
    </location>
</feature>
<feature type="chain" id="PRO_5045436689" evidence="2">
    <location>
        <begin position="22"/>
        <end position="283"/>
    </location>
</feature>
<evidence type="ECO:0000256" key="1">
    <source>
        <dbReference type="ARBA" id="ARBA00022801"/>
    </source>
</evidence>
<dbReference type="Proteomes" id="UP001161391">
    <property type="component" value="Unassembled WGS sequence"/>
</dbReference>
<dbReference type="SUPFAM" id="SSF53474">
    <property type="entry name" value="alpha/beta-Hydrolases"/>
    <property type="match status" value="1"/>
</dbReference>
<evidence type="ECO:0000313" key="5">
    <source>
        <dbReference type="Proteomes" id="UP001161391"/>
    </source>
</evidence>
<feature type="signal peptide" evidence="2">
    <location>
        <begin position="1"/>
        <end position="21"/>
    </location>
</feature>